<dbReference type="EMBL" id="KV441549">
    <property type="protein sequence ID" value="OAG09775.1"/>
    <property type="molecule type" value="Genomic_DNA"/>
</dbReference>
<name>A0A177CQI2_9PLEO</name>
<organism evidence="1 2">
    <name type="scientific">Paraphaeosphaeria sporulosa</name>
    <dbReference type="NCBI Taxonomy" id="1460663"/>
    <lineage>
        <taxon>Eukaryota</taxon>
        <taxon>Fungi</taxon>
        <taxon>Dikarya</taxon>
        <taxon>Ascomycota</taxon>
        <taxon>Pezizomycotina</taxon>
        <taxon>Dothideomycetes</taxon>
        <taxon>Pleosporomycetidae</taxon>
        <taxon>Pleosporales</taxon>
        <taxon>Massarineae</taxon>
        <taxon>Didymosphaeriaceae</taxon>
        <taxon>Paraphaeosphaeria</taxon>
    </lineage>
</organism>
<proteinExistence type="predicted"/>
<keyword evidence="2" id="KW-1185">Reference proteome</keyword>
<protein>
    <submittedName>
        <fullName evidence="1">Uncharacterized protein</fullName>
    </submittedName>
</protein>
<sequence>MRARHPQTLYLDTLEPHVSALNGLRRNSQTREAIEDALAALLGMVYIWRARVRRPTDAGRRRQAQAPARPSIPSLALQRLRPPAYGSHCIVTCSFTPLLAVYLAAFVPCNHKATCSIGFSGGTIARTGSLEVGAANIVNKSRAQLRIRSPP</sequence>
<evidence type="ECO:0000313" key="1">
    <source>
        <dbReference type="EMBL" id="OAG09775.1"/>
    </source>
</evidence>
<dbReference type="InParanoid" id="A0A177CQI2"/>
<dbReference type="AlphaFoldDB" id="A0A177CQI2"/>
<accession>A0A177CQI2</accession>
<dbReference type="Proteomes" id="UP000077069">
    <property type="component" value="Unassembled WGS sequence"/>
</dbReference>
<reference evidence="1 2" key="1">
    <citation type="submission" date="2016-05" db="EMBL/GenBank/DDBJ databases">
        <title>Comparative analysis of secretome profiles of manganese(II)-oxidizing ascomycete fungi.</title>
        <authorList>
            <consortium name="DOE Joint Genome Institute"/>
            <person name="Zeiner C.A."/>
            <person name="Purvine S.O."/>
            <person name="Zink E.M."/>
            <person name="Wu S."/>
            <person name="Pasa-Tolic L."/>
            <person name="Chaput D.L."/>
            <person name="Haridas S."/>
            <person name="Grigoriev I.V."/>
            <person name="Santelli C.M."/>
            <person name="Hansel C.M."/>
        </authorList>
    </citation>
    <scope>NUCLEOTIDE SEQUENCE [LARGE SCALE GENOMIC DNA]</scope>
    <source>
        <strain evidence="1 2">AP3s5-JAC2a</strain>
    </source>
</reference>
<dbReference type="RefSeq" id="XP_018040140.1">
    <property type="nucleotide sequence ID" value="XM_018186327.1"/>
</dbReference>
<gene>
    <name evidence="1" type="ORF">CC84DRAFT_453364</name>
</gene>
<dbReference type="GeneID" id="28769813"/>
<evidence type="ECO:0000313" key="2">
    <source>
        <dbReference type="Proteomes" id="UP000077069"/>
    </source>
</evidence>